<sequence length="110" mass="12105">MGNNKARFMLALDESTSELLKRIAEQTGLTASGVITRLLGAHITELWEYETWLGEQAVGTRKHSEGINLMVSYGPDNLVQGIKRIDPAYQTQEDKFLAGLKKPAAEGDAE</sequence>
<dbReference type="RefSeq" id="WP_276263841.1">
    <property type="nucleotide sequence ID" value="NZ_JARJLM010000072.1"/>
</dbReference>
<evidence type="ECO:0008006" key="3">
    <source>
        <dbReference type="Google" id="ProtNLM"/>
    </source>
</evidence>
<keyword evidence="2" id="KW-1185">Reference proteome</keyword>
<name>A0ABT6AIL8_9BURK</name>
<comment type="caution">
    <text evidence="1">The sequence shown here is derived from an EMBL/GenBank/DDBJ whole genome shotgun (WGS) entry which is preliminary data.</text>
</comment>
<dbReference type="EMBL" id="JARJLM010000072">
    <property type="protein sequence ID" value="MDF3832152.1"/>
    <property type="molecule type" value="Genomic_DNA"/>
</dbReference>
<gene>
    <name evidence="1" type="ORF">P3W85_04180</name>
</gene>
<protein>
    <recommendedName>
        <fullName evidence="3">CopG family transcriptional regulator</fullName>
    </recommendedName>
</protein>
<evidence type="ECO:0000313" key="2">
    <source>
        <dbReference type="Proteomes" id="UP001216674"/>
    </source>
</evidence>
<proteinExistence type="predicted"/>
<evidence type="ECO:0000313" key="1">
    <source>
        <dbReference type="EMBL" id="MDF3832152.1"/>
    </source>
</evidence>
<organism evidence="1 2">
    <name type="scientific">Cupriavidus basilensis</name>
    <dbReference type="NCBI Taxonomy" id="68895"/>
    <lineage>
        <taxon>Bacteria</taxon>
        <taxon>Pseudomonadati</taxon>
        <taxon>Pseudomonadota</taxon>
        <taxon>Betaproteobacteria</taxon>
        <taxon>Burkholderiales</taxon>
        <taxon>Burkholderiaceae</taxon>
        <taxon>Cupriavidus</taxon>
    </lineage>
</organism>
<dbReference type="Proteomes" id="UP001216674">
    <property type="component" value="Unassembled WGS sequence"/>
</dbReference>
<accession>A0ABT6AIL8</accession>
<reference evidence="1 2" key="1">
    <citation type="submission" date="2023-03" db="EMBL/GenBank/DDBJ databases">
        <title>Draft assemblies of triclosan tolerant bacteria isolated from returned activated sludge.</title>
        <authorList>
            <person name="Van Hamelsveld S."/>
        </authorList>
    </citation>
    <scope>NUCLEOTIDE SEQUENCE [LARGE SCALE GENOMIC DNA]</scope>
    <source>
        <strain evidence="1 2">GW210010_S58</strain>
    </source>
</reference>